<accession>A0ABS3RHR7</accession>
<evidence type="ECO:0000313" key="2">
    <source>
        <dbReference type="Proteomes" id="UP000666915"/>
    </source>
</evidence>
<sequence length="371" mass="41030">MARAPPGRGLSESSLGDWSQNQILEHDHDLVPLLDLGGLHAEYGGLTVCDRLSELRAGRSTVFGIWPFAPDDGVEVCGDSLLEVLHDHHAQLHAWLELRRASTNPGIDRAADTKWAAEILPALEWIARQRRPAVMAAAPEDDPVPRLRAAASRADFHSMALLARALYQAGLGPRQVLRECYGVDFPDEFFVIAEAGPHELELVADFPNQPWELAVPLDMGGPRLRPDPGERAERRLLTRDPDLVPLMSFGHHARHGHGDIQPPPAARHGGMMICYSLRGLEARGTEVYGIPSHLIESELSESTSGPRTAVQGASLLTVMHEYFTGYHHSVEWESRQPWSWGANSIDDEELAWSRTQVDQVEALQRRLAQSG</sequence>
<evidence type="ECO:0000313" key="1">
    <source>
        <dbReference type="EMBL" id="MBO2445149.1"/>
    </source>
</evidence>
<proteinExistence type="predicted"/>
<reference evidence="1 2" key="1">
    <citation type="submission" date="2021-03" db="EMBL/GenBank/DDBJ databases">
        <authorList>
            <person name="Kanchanasin P."/>
            <person name="Saeng-In P."/>
            <person name="Phongsopitanun W."/>
            <person name="Yuki M."/>
            <person name="Kudo T."/>
            <person name="Ohkuma M."/>
            <person name="Tanasupawat S."/>
        </authorList>
    </citation>
    <scope>NUCLEOTIDE SEQUENCE [LARGE SCALE GENOMIC DNA]</scope>
    <source>
        <strain evidence="1 2">L46</strain>
    </source>
</reference>
<name>A0ABS3RHR7_9ACTN</name>
<dbReference type="EMBL" id="JAGEOK010000063">
    <property type="protein sequence ID" value="MBO2445149.1"/>
    <property type="molecule type" value="Genomic_DNA"/>
</dbReference>
<dbReference type="Proteomes" id="UP000666915">
    <property type="component" value="Unassembled WGS sequence"/>
</dbReference>
<organism evidence="1 2">
    <name type="scientific">Actinomadura nitritigenes</name>
    <dbReference type="NCBI Taxonomy" id="134602"/>
    <lineage>
        <taxon>Bacteria</taxon>
        <taxon>Bacillati</taxon>
        <taxon>Actinomycetota</taxon>
        <taxon>Actinomycetes</taxon>
        <taxon>Streptosporangiales</taxon>
        <taxon>Thermomonosporaceae</taxon>
        <taxon>Actinomadura</taxon>
    </lineage>
</organism>
<keyword evidence="2" id="KW-1185">Reference proteome</keyword>
<dbReference type="RefSeq" id="WP_208274233.1">
    <property type="nucleotide sequence ID" value="NZ_BAAAGM010000076.1"/>
</dbReference>
<protein>
    <submittedName>
        <fullName evidence="1">Uncharacterized protein</fullName>
    </submittedName>
</protein>
<comment type="caution">
    <text evidence="1">The sequence shown here is derived from an EMBL/GenBank/DDBJ whole genome shotgun (WGS) entry which is preliminary data.</text>
</comment>
<gene>
    <name evidence="1" type="ORF">J4557_47360</name>
</gene>